<feature type="compositionally biased region" description="Polar residues" evidence="1">
    <location>
        <begin position="28"/>
        <end position="38"/>
    </location>
</feature>
<proteinExistence type="predicted"/>
<sequence>MSESPGGPRPAALRADVPAGPAFQRAFASSCTVSSGSPGQRRDSPSSAELPWVESSPKAPPAPLGRGRPAGSLLGPEEIPSPGPDGPGRPHRLPAELQASFHNHELSLAEPPEAVGPPGGQAFLSLGTAPVGSGLPPAEDPGALLAHSHGAPQAPGTPRTAAADNGFLSHGFLTVTPGHSSHHSPVLPGQGLTLPGQPPLPEKKRASEGDRSLGSASPSSSGFSSPH</sequence>
<evidence type="ECO:0000256" key="1">
    <source>
        <dbReference type="SAM" id="MobiDB-lite"/>
    </source>
</evidence>
<organism evidence="2 3">
    <name type="scientific">Gulo gulo</name>
    <name type="common">Wolverine</name>
    <name type="synonym">Gluton</name>
    <dbReference type="NCBI Taxonomy" id="48420"/>
    <lineage>
        <taxon>Eukaryota</taxon>
        <taxon>Metazoa</taxon>
        <taxon>Chordata</taxon>
        <taxon>Craniata</taxon>
        <taxon>Vertebrata</taxon>
        <taxon>Euteleostomi</taxon>
        <taxon>Mammalia</taxon>
        <taxon>Eutheria</taxon>
        <taxon>Laurasiatheria</taxon>
        <taxon>Carnivora</taxon>
        <taxon>Caniformia</taxon>
        <taxon>Musteloidea</taxon>
        <taxon>Mustelidae</taxon>
        <taxon>Guloninae</taxon>
        <taxon>Gulo</taxon>
    </lineage>
</organism>
<comment type="caution">
    <text evidence="2">The sequence shown here is derived from an EMBL/GenBank/DDBJ whole genome shotgun (WGS) entry which is preliminary data.</text>
</comment>
<dbReference type="GO" id="GO:0005925">
    <property type="term" value="C:focal adhesion"/>
    <property type="evidence" value="ECO:0007669"/>
    <property type="project" value="TreeGrafter"/>
</dbReference>
<name>A0A9X9LLS0_GULGU</name>
<dbReference type="PANTHER" id="PTHR45734:SF5">
    <property type="entry name" value="TENSIN-3"/>
    <property type="match status" value="1"/>
</dbReference>
<dbReference type="InterPro" id="IPR051484">
    <property type="entry name" value="Tensin_PTEN_phosphatase"/>
</dbReference>
<feature type="compositionally biased region" description="Low complexity" evidence="1">
    <location>
        <begin position="185"/>
        <end position="195"/>
    </location>
</feature>
<accession>A0A9X9LLS0</accession>
<feature type="compositionally biased region" description="Basic and acidic residues" evidence="1">
    <location>
        <begin position="201"/>
        <end position="211"/>
    </location>
</feature>
<feature type="region of interest" description="Disordered" evidence="1">
    <location>
        <begin position="28"/>
        <end position="227"/>
    </location>
</feature>
<protein>
    <submittedName>
        <fullName evidence="2">Uncharacterized protein</fullName>
    </submittedName>
</protein>
<evidence type="ECO:0000313" key="3">
    <source>
        <dbReference type="Proteomes" id="UP000269945"/>
    </source>
</evidence>
<reference evidence="2 3" key="1">
    <citation type="submission" date="2018-10" db="EMBL/GenBank/DDBJ databases">
        <authorList>
            <person name="Ekblom R."/>
            <person name="Jareborg N."/>
        </authorList>
    </citation>
    <scope>NUCLEOTIDE SEQUENCE [LARGE SCALE GENOMIC DNA]</scope>
    <source>
        <tissue evidence="2">Muscle</tissue>
    </source>
</reference>
<gene>
    <name evidence="2" type="ORF">BN2614_LOCUS1</name>
</gene>
<dbReference type="Proteomes" id="UP000269945">
    <property type="component" value="Unassembled WGS sequence"/>
</dbReference>
<keyword evidence="3" id="KW-1185">Reference proteome</keyword>
<feature type="non-terminal residue" evidence="2">
    <location>
        <position position="227"/>
    </location>
</feature>
<evidence type="ECO:0000313" key="2">
    <source>
        <dbReference type="EMBL" id="VCW76372.1"/>
    </source>
</evidence>
<dbReference type="EMBL" id="CYRY02007260">
    <property type="protein sequence ID" value="VCW76372.1"/>
    <property type="molecule type" value="Genomic_DNA"/>
</dbReference>
<dbReference type="AlphaFoldDB" id="A0A9X9LLS0"/>
<dbReference type="PANTHER" id="PTHR45734">
    <property type="entry name" value="TENSIN"/>
    <property type="match status" value="1"/>
</dbReference>
<feature type="compositionally biased region" description="Low complexity" evidence="1">
    <location>
        <begin position="212"/>
        <end position="227"/>
    </location>
</feature>